<dbReference type="OrthoDB" id="2875882at2"/>
<keyword evidence="3" id="KW-1133">Transmembrane helix</keyword>
<reference evidence="4 5" key="1">
    <citation type="submission" date="2019-06" db="EMBL/GenBank/DDBJ databases">
        <title>Cerasibacillus sp. nov., isolated from maize field.</title>
        <authorList>
            <person name="Lin S.-Y."/>
            <person name="Tsai C.-F."/>
            <person name="Young C.-C."/>
        </authorList>
    </citation>
    <scope>NUCLEOTIDE SEQUENCE [LARGE SCALE GENOMIC DNA]</scope>
    <source>
        <strain evidence="4 5">CC-CFT480</strain>
    </source>
</reference>
<evidence type="ECO:0000256" key="1">
    <source>
        <dbReference type="ARBA" id="ARBA00022781"/>
    </source>
</evidence>
<dbReference type="AlphaFoldDB" id="A0A5C8P050"/>
<dbReference type="Gene3D" id="1.20.20.10">
    <property type="entry name" value="F1F0 ATP synthase subunit C"/>
    <property type="match status" value="1"/>
</dbReference>
<keyword evidence="5" id="KW-1185">Reference proteome</keyword>
<protein>
    <submittedName>
        <fullName evidence="4">F0F1 ATP synthase subunit C</fullName>
    </submittedName>
</protein>
<keyword evidence="3" id="KW-0812">Transmembrane</keyword>
<evidence type="ECO:0000256" key="3">
    <source>
        <dbReference type="SAM" id="Phobius"/>
    </source>
</evidence>
<dbReference type="Proteomes" id="UP000321574">
    <property type="component" value="Unassembled WGS sequence"/>
</dbReference>
<proteinExistence type="predicted"/>
<feature type="transmembrane region" description="Helical" evidence="3">
    <location>
        <begin position="74"/>
        <end position="97"/>
    </location>
</feature>
<dbReference type="GO" id="GO:1902600">
    <property type="term" value="P:proton transmembrane transport"/>
    <property type="evidence" value="ECO:0007669"/>
    <property type="project" value="UniProtKB-KW"/>
</dbReference>
<keyword evidence="2" id="KW-0813">Transport</keyword>
<dbReference type="SUPFAM" id="SSF81333">
    <property type="entry name" value="F1F0 ATP synthase subunit C"/>
    <property type="match status" value="1"/>
</dbReference>
<accession>A0A5C8P050</accession>
<evidence type="ECO:0000313" key="4">
    <source>
        <dbReference type="EMBL" id="TXL66663.1"/>
    </source>
</evidence>
<dbReference type="InterPro" id="IPR038662">
    <property type="entry name" value="ATP_synth_F0_csu_sf"/>
</dbReference>
<feature type="transmembrane region" description="Helical" evidence="3">
    <location>
        <begin position="6"/>
        <end position="21"/>
    </location>
</feature>
<keyword evidence="2" id="KW-0406">Ion transport</keyword>
<feature type="transmembrane region" description="Helical" evidence="3">
    <location>
        <begin position="109"/>
        <end position="133"/>
    </location>
</feature>
<sequence>MAAYFFMFATIIAVLAIAFIFKIYADKIKANPEGISQYQTRFFIWVALSEAFPILLVVLGMMNQEKVGEAGELMIPALIIIIFMAFSLFFIFLQTMVDVNEDLKEKFRTFAMIGVSLSMSIPIISGVGLLLMLP</sequence>
<feature type="transmembrane region" description="Helical" evidence="3">
    <location>
        <begin position="42"/>
        <end position="62"/>
    </location>
</feature>
<evidence type="ECO:0000256" key="2">
    <source>
        <dbReference type="ARBA" id="ARBA00023065"/>
    </source>
</evidence>
<dbReference type="EMBL" id="VDUW01000002">
    <property type="protein sequence ID" value="TXL66663.1"/>
    <property type="molecule type" value="Genomic_DNA"/>
</dbReference>
<name>A0A5C8P050_9BACI</name>
<dbReference type="InterPro" id="IPR035921">
    <property type="entry name" value="F/V-ATP_Csub_sf"/>
</dbReference>
<gene>
    <name evidence="4" type="ORF">FHP05_04580</name>
</gene>
<keyword evidence="3" id="KW-0472">Membrane</keyword>
<comment type="caution">
    <text evidence="4">The sequence shown here is derived from an EMBL/GenBank/DDBJ whole genome shotgun (WGS) entry which is preliminary data.</text>
</comment>
<keyword evidence="1" id="KW-0375">Hydrogen ion transport</keyword>
<dbReference type="RefSeq" id="WP_147666062.1">
    <property type="nucleotide sequence ID" value="NZ_VDUW01000002.1"/>
</dbReference>
<organism evidence="4 5">
    <name type="scientific">Cerasibacillus terrae</name>
    <dbReference type="NCBI Taxonomy" id="2498845"/>
    <lineage>
        <taxon>Bacteria</taxon>
        <taxon>Bacillati</taxon>
        <taxon>Bacillota</taxon>
        <taxon>Bacilli</taxon>
        <taxon>Bacillales</taxon>
        <taxon>Bacillaceae</taxon>
        <taxon>Cerasibacillus</taxon>
    </lineage>
</organism>
<evidence type="ECO:0000313" key="5">
    <source>
        <dbReference type="Proteomes" id="UP000321574"/>
    </source>
</evidence>